<organism evidence="1 2">
    <name type="scientific">Congregibacter brevis</name>
    <dbReference type="NCBI Taxonomy" id="3081201"/>
    <lineage>
        <taxon>Bacteria</taxon>
        <taxon>Pseudomonadati</taxon>
        <taxon>Pseudomonadota</taxon>
        <taxon>Gammaproteobacteria</taxon>
        <taxon>Cellvibrionales</taxon>
        <taxon>Halieaceae</taxon>
        <taxon>Congregibacter</taxon>
    </lineage>
</organism>
<accession>A0ABZ0IC75</accession>
<dbReference type="Proteomes" id="UP001626549">
    <property type="component" value="Chromosome"/>
</dbReference>
<gene>
    <name evidence="1" type="ORF">R0137_15655</name>
</gene>
<sequence>MQQRVNNLWLSEQLIEAVASRPVVNESSTLNAIDSHAPKQAVLHSTSQSHRKMWQHLATALLLIGSAAFSYLAWSQSELMGVNQPTFGAVVDLAGENVPRDISPGAQSIDRSQVNELRVKNRDLQLRIAELETALSE</sequence>
<keyword evidence="2" id="KW-1185">Reference proteome</keyword>
<evidence type="ECO:0000313" key="2">
    <source>
        <dbReference type="Proteomes" id="UP001626549"/>
    </source>
</evidence>
<dbReference type="EMBL" id="CP136865">
    <property type="protein sequence ID" value="WOJ96666.1"/>
    <property type="molecule type" value="Genomic_DNA"/>
</dbReference>
<proteinExistence type="predicted"/>
<reference evidence="1 2" key="1">
    <citation type="submission" date="2023-10" db="EMBL/GenBank/DDBJ databases">
        <title>Two novel species belonging to the OM43/NOR5 clade.</title>
        <authorList>
            <person name="Park M."/>
        </authorList>
    </citation>
    <scope>NUCLEOTIDE SEQUENCE [LARGE SCALE GENOMIC DNA]</scope>
    <source>
        <strain evidence="1 2">IMCC45268</strain>
    </source>
</reference>
<protein>
    <submittedName>
        <fullName evidence="1">Uncharacterized protein</fullName>
    </submittedName>
</protein>
<dbReference type="RefSeq" id="WP_407327337.1">
    <property type="nucleotide sequence ID" value="NZ_CP136865.1"/>
</dbReference>
<evidence type="ECO:0000313" key="1">
    <source>
        <dbReference type="EMBL" id="WOJ96666.1"/>
    </source>
</evidence>
<name>A0ABZ0IC75_9GAMM</name>